<sequence length="124" mass="13358" precursor="true">MHKAIFSTLAMMGLWLSPAVAVAEADKPNVLFIAVDDLNDWIGCLGGHPQAKTPNIDRLAASGVLFTNAHCPAPACNPSRSAIMTGISPHVSGLYDNRSSSRRLAKSRKIRCGDLLACRDWMKP</sequence>
<gene>
    <name evidence="5" type="ORF">K227x_05530</name>
</gene>
<evidence type="ECO:0000259" key="4">
    <source>
        <dbReference type="Pfam" id="PF00884"/>
    </source>
</evidence>
<organism evidence="5 6">
    <name type="scientific">Rubripirellula lacrimiformis</name>
    <dbReference type="NCBI Taxonomy" id="1930273"/>
    <lineage>
        <taxon>Bacteria</taxon>
        <taxon>Pseudomonadati</taxon>
        <taxon>Planctomycetota</taxon>
        <taxon>Planctomycetia</taxon>
        <taxon>Pirellulales</taxon>
        <taxon>Pirellulaceae</taxon>
        <taxon>Rubripirellula</taxon>
    </lineage>
</organism>
<reference evidence="5 6" key="1">
    <citation type="submission" date="2019-02" db="EMBL/GenBank/DDBJ databases">
        <title>Deep-cultivation of Planctomycetes and their phenomic and genomic characterization uncovers novel biology.</title>
        <authorList>
            <person name="Wiegand S."/>
            <person name="Jogler M."/>
            <person name="Boedeker C."/>
            <person name="Pinto D."/>
            <person name="Vollmers J."/>
            <person name="Rivas-Marin E."/>
            <person name="Kohn T."/>
            <person name="Peeters S.H."/>
            <person name="Heuer A."/>
            <person name="Rast P."/>
            <person name="Oberbeckmann S."/>
            <person name="Bunk B."/>
            <person name="Jeske O."/>
            <person name="Meyerdierks A."/>
            <person name="Storesund J.E."/>
            <person name="Kallscheuer N."/>
            <person name="Luecker S."/>
            <person name="Lage O.M."/>
            <person name="Pohl T."/>
            <person name="Merkel B.J."/>
            <person name="Hornburger P."/>
            <person name="Mueller R.-W."/>
            <person name="Bruemmer F."/>
            <person name="Labrenz M."/>
            <person name="Spormann A.M."/>
            <person name="Op den Camp H."/>
            <person name="Overmann J."/>
            <person name="Amann R."/>
            <person name="Jetten M.S.M."/>
            <person name="Mascher T."/>
            <person name="Medema M.H."/>
            <person name="Devos D.P."/>
            <person name="Kaster A.-K."/>
            <person name="Ovreas L."/>
            <person name="Rohde M."/>
            <person name="Galperin M.Y."/>
            <person name="Jogler C."/>
        </authorList>
    </citation>
    <scope>NUCLEOTIDE SEQUENCE [LARGE SCALE GENOMIC DNA]</scope>
    <source>
        <strain evidence="5 6">K22_7</strain>
    </source>
</reference>
<feature type="chain" id="PRO_5021921932" evidence="3">
    <location>
        <begin position="22"/>
        <end position="124"/>
    </location>
</feature>
<name>A0A517N4X6_9BACT</name>
<keyword evidence="3" id="KW-0732">Signal</keyword>
<dbReference type="AlphaFoldDB" id="A0A517N4X6"/>
<evidence type="ECO:0000256" key="1">
    <source>
        <dbReference type="ARBA" id="ARBA00022723"/>
    </source>
</evidence>
<feature type="domain" description="Sulfatase N-terminal" evidence="4">
    <location>
        <begin position="28"/>
        <end position="98"/>
    </location>
</feature>
<dbReference type="Pfam" id="PF00884">
    <property type="entry name" value="Sulfatase"/>
    <property type="match status" value="1"/>
</dbReference>
<feature type="signal peptide" evidence="3">
    <location>
        <begin position="1"/>
        <end position="21"/>
    </location>
</feature>
<dbReference type="GO" id="GO:0005737">
    <property type="term" value="C:cytoplasm"/>
    <property type="evidence" value="ECO:0007669"/>
    <property type="project" value="TreeGrafter"/>
</dbReference>
<dbReference type="Proteomes" id="UP000318538">
    <property type="component" value="Chromosome"/>
</dbReference>
<dbReference type="PANTHER" id="PTHR45953">
    <property type="entry name" value="IDURONATE 2-SULFATASE"/>
    <property type="match status" value="1"/>
</dbReference>
<dbReference type="KEGG" id="rlc:K227x_05530"/>
<keyword evidence="2 5" id="KW-0378">Hydrolase</keyword>
<dbReference type="EC" id="3.1.6.1" evidence="5"/>
<dbReference type="Gene3D" id="3.40.720.10">
    <property type="entry name" value="Alkaline Phosphatase, subunit A"/>
    <property type="match status" value="1"/>
</dbReference>
<dbReference type="GO" id="GO:0046872">
    <property type="term" value="F:metal ion binding"/>
    <property type="evidence" value="ECO:0007669"/>
    <property type="project" value="UniProtKB-KW"/>
</dbReference>
<proteinExistence type="predicted"/>
<dbReference type="SUPFAM" id="SSF53649">
    <property type="entry name" value="Alkaline phosphatase-like"/>
    <property type="match status" value="1"/>
</dbReference>
<evidence type="ECO:0000313" key="6">
    <source>
        <dbReference type="Proteomes" id="UP000318538"/>
    </source>
</evidence>
<accession>A0A517N4X6</accession>
<keyword evidence="6" id="KW-1185">Reference proteome</keyword>
<dbReference type="InterPro" id="IPR017850">
    <property type="entry name" value="Alkaline_phosphatase_core_sf"/>
</dbReference>
<keyword evidence="1" id="KW-0479">Metal-binding</keyword>
<dbReference type="InterPro" id="IPR000917">
    <property type="entry name" value="Sulfatase_N"/>
</dbReference>
<dbReference type="EMBL" id="CP036525">
    <property type="protein sequence ID" value="QDT02182.1"/>
    <property type="molecule type" value="Genomic_DNA"/>
</dbReference>
<evidence type="ECO:0000256" key="2">
    <source>
        <dbReference type="ARBA" id="ARBA00022801"/>
    </source>
</evidence>
<dbReference type="GO" id="GO:0004065">
    <property type="term" value="F:arylsulfatase activity"/>
    <property type="evidence" value="ECO:0007669"/>
    <property type="project" value="UniProtKB-EC"/>
</dbReference>
<evidence type="ECO:0000313" key="5">
    <source>
        <dbReference type="EMBL" id="QDT02182.1"/>
    </source>
</evidence>
<evidence type="ECO:0000256" key="3">
    <source>
        <dbReference type="SAM" id="SignalP"/>
    </source>
</evidence>
<dbReference type="PANTHER" id="PTHR45953:SF1">
    <property type="entry name" value="IDURONATE 2-SULFATASE"/>
    <property type="match status" value="1"/>
</dbReference>
<protein>
    <submittedName>
        <fullName evidence="5">Arylsulfatase</fullName>
        <ecNumber evidence="5">3.1.6.1</ecNumber>
    </submittedName>
</protein>